<keyword evidence="4" id="KW-0539">Nucleus</keyword>
<protein>
    <submittedName>
        <fullName evidence="6">Uncharacterized protein</fullName>
    </submittedName>
</protein>
<dbReference type="OrthoDB" id="267048at2759"/>
<dbReference type="InterPro" id="IPR051945">
    <property type="entry name" value="RRM_MRD1_RNA_proc_ribogen"/>
</dbReference>
<evidence type="ECO:0000256" key="2">
    <source>
        <dbReference type="ARBA" id="ARBA00022737"/>
    </source>
</evidence>
<reference evidence="6 7" key="1">
    <citation type="submission" date="2019-01" db="EMBL/GenBank/DDBJ databases">
        <title>Draft genome sequence of Psathyrella aberdarensis IHI B618.</title>
        <authorList>
            <person name="Buettner E."/>
            <person name="Kellner H."/>
        </authorList>
    </citation>
    <scope>NUCLEOTIDE SEQUENCE [LARGE SCALE GENOMIC DNA]</scope>
    <source>
        <strain evidence="6 7">IHI B618</strain>
    </source>
</reference>
<evidence type="ECO:0000256" key="1">
    <source>
        <dbReference type="ARBA" id="ARBA00004123"/>
    </source>
</evidence>
<dbReference type="Proteomes" id="UP000290288">
    <property type="component" value="Unassembled WGS sequence"/>
</dbReference>
<evidence type="ECO:0000256" key="3">
    <source>
        <dbReference type="ARBA" id="ARBA00022884"/>
    </source>
</evidence>
<gene>
    <name evidence="6" type="ORF">EST38_g13475</name>
</gene>
<dbReference type="EMBL" id="SDEE01001266">
    <property type="protein sequence ID" value="RXW12382.1"/>
    <property type="molecule type" value="Genomic_DNA"/>
</dbReference>
<dbReference type="PANTHER" id="PTHR48039">
    <property type="entry name" value="RNA-BINDING MOTIF PROTEIN 14B"/>
    <property type="match status" value="1"/>
</dbReference>
<organism evidence="6 7">
    <name type="scientific">Candolleomyces aberdarensis</name>
    <dbReference type="NCBI Taxonomy" id="2316362"/>
    <lineage>
        <taxon>Eukaryota</taxon>
        <taxon>Fungi</taxon>
        <taxon>Dikarya</taxon>
        <taxon>Basidiomycota</taxon>
        <taxon>Agaricomycotina</taxon>
        <taxon>Agaricomycetes</taxon>
        <taxon>Agaricomycetidae</taxon>
        <taxon>Agaricales</taxon>
        <taxon>Agaricineae</taxon>
        <taxon>Psathyrellaceae</taxon>
        <taxon>Candolleomyces</taxon>
    </lineage>
</organism>
<dbReference type="STRING" id="2316362.A0A4Q2D0W8"/>
<feature type="compositionally biased region" description="Basic and acidic residues" evidence="5">
    <location>
        <begin position="71"/>
        <end position="88"/>
    </location>
</feature>
<feature type="region of interest" description="Disordered" evidence="5">
    <location>
        <begin position="157"/>
        <end position="177"/>
    </location>
</feature>
<dbReference type="InterPro" id="IPR012677">
    <property type="entry name" value="Nucleotide-bd_a/b_plait_sf"/>
</dbReference>
<dbReference type="Gene3D" id="3.30.70.330">
    <property type="match status" value="1"/>
</dbReference>
<evidence type="ECO:0000313" key="7">
    <source>
        <dbReference type="Proteomes" id="UP000290288"/>
    </source>
</evidence>
<dbReference type="SUPFAM" id="SSF54928">
    <property type="entry name" value="RNA-binding domain, RBD"/>
    <property type="match status" value="1"/>
</dbReference>
<dbReference type="GO" id="GO:0005730">
    <property type="term" value="C:nucleolus"/>
    <property type="evidence" value="ECO:0007669"/>
    <property type="project" value="TreeGrafter"/>
</dbReference>
<evidence type="ECO:0000313" key="6">
    <source>
        <dbReference type="EMBL" id="RXW12382.1"/>
    </source>
</evidence>
<feature type="region of interest" description="Disordered" evidence="5">
    <location>
        <begin position="71"/>
        <end position="111"/>
    </location>
</feature>
<dbReference type="GO" id="GO:0003729">
    <property type="term" value="F:mRNA binding"/>
    <property type="evidence" value="ECO:0007669"/>
    <property type="project" value="TreeGrafter"/>
</dbReference>
<comment type="caution">
    <text evidence="6">The sequence shown here is derived from an EMBL/GenBank/DDBJ whole genome shotgun (WGS) entry which is preliminary data.</text>
</comment>
<dbReference type="AlphaFoldDB" id="A0A4Q2D0W8"/>
<dbReference type="PANTHER" id="PTHR48039:SF5">
    <property type="entry name" value="RNA-BINDING PROTEIN 28"/>
    <property type="match status" value="1"/>
</dbReference>
<evidence type="ECO:0000256" key="5">
    <source>
        <dbReference type="SAM" id="MobiDB-lite"/>
    </source>
</evidence>
<keyword evidence="3" id="KW-0694">RNA-binding</keyword>
<sequence length="177" mass="19163">MATSVNLETLFSDIAPVQTAFVVTEHGTGVAKVVRYVSFALKEDAEGCYTEVEEEGLSMAGRKICVQWADKRKGKEEGASAEEKESPLRRRKSRLRQPGPRTPKTLLSLLDSGTQDPDLCRTLVPTPYALAGFADSPTRQEAAGWNFRQFGGAPLAKILPGQSPSPSLFPSPVGRLS</sequence>
<dbReference type="InterPro" id="IPR035979">
    <property type="entry name" value="RBD_domain_sf"/>
</dbReference>
<name>A0A4Q2D0W8_9AGAR</name>
<keyword evidence="7" id="KW-1185">Reference proteome</keyword>
<keyword evidence="2" id="KW-0677">Repeat</keyword>
<evidence type="ECO:0000256" key="4">
    <source>
        <dbReference type="ARBA" id="ARBA00023242"/>
    </source>
</evidence>
<proteinExistence type="predicted"/>
<accession>A0A4Q2D0W8</accession>
<comment type="subcellular location">
    <subcellularLocation>
        <location evidence="1">Nucleus</location>
    </subcellularLocation>
</comment>